<evidence type="ECO:0000259" key="6">
    <source>
        <dbReference type="Pfam" id="PF01137"/>
    </source>
</evidence>
<reference evidence="8" key="1">
    <citation type="submission" date="2019-03" db="EMBL/GenBank/DDBJ databases">
        <title>Improved annotation for the trematode Fasciola hepatica.</title>
        <authorList>
            <person name="Choi Y.-J."/>
            <person name="Martin J."/>
            <person name="Mitreva M."/>
        </authorList>
    </citation>
    <scope>NUCLEOTIDE SEQUENCE [LARGE SCALE GENOMIC DNA]</scope>
</reference>
<evidence type="ECO:0000259" key="7">
    <source>
        <dbReference type="Pfam" id="PF05189"/>
    </source>
</evidence>
<dbReference type="NCBIfam" id="TIGR03400">
    <property type="entry name" value="18S_RNA_Rcl1p"/>
    <property type="match status" value="1"/>
</dbReference>
<dbReference type="GO" id="GO:0004521">
    <property type="term" value="F:RNA endonuclease activity"/>
    <property type="evidence" value="ECO:0007669"/>
    <property type="project" value="TreeGrafter"/>
</dbReference>
<organism evidence="8 9">
    <name type="scientific">Fasciola hepatica</name>
    <name type="common">Liver fluke</name>
    <dbReference type="NCBI Taxonomy" id="6192"/>
    <lineage>
        <taxon>Eukaryota</taxon>
        <taxon>Metazoa</taxon>
        <taxon>Spiralia</taxon>
        <taxon>Lophotrochozoa</taxon>
        <taxon>Platyhelminthes</taxon>
        <taxon>Trematoda</taxon>
        <taxon>Digenea</taxon>
        <taxon>Plagiorchiida</taxon>
        <taxon>Echinostomata</taxon>
        <taxon>Echinostomatoidea</taxon>
        <taxon>Fasciolidae</taxon>
        <taxon>Fasciola</taxon>
    </lineage>
</organism>
<dbReference type="Proteomes" id="UP000230066">
    <property type="component" value="Unassembled WGS sequence"/>
</dbReference>
<sequence>MRFLRLNNADNLRVKLALSLISTKGIEVVEIRHRSMQPGVTNTEVSLLGLIDEISNGTVTKINDTGTVITFKPGVLIGGNVDFDCGTERGIGYYVEFLLLISPFCKEPLEIRLRGLTNTKTDPSIEMIKQAWMPVYRCFIGASSAAGLKLEVIKRGVSPLGGGEVLLVTKPSIAILPITKLSFGKVYRIRGIAWSCRVSSGYGHKVTVAAKSVLNRYLSDVYITMDHRRAEEAGLSPGFGITLWAETKDEAVYSAEAISEPQGSNSNPVDAEAVGRTAANRLLDQIFQGGFVDSGAQSLAFVLMACEGGRNASQLAVGPLSAYTVTTLRLVQQIIGVTFHFDYRKASSLRQPPVQPTGENENRSSPDATSAAGDASKEALVSSAENDDGDDDSKPDILVATGFGSGVQNIGRAVR</sequence>
<dbReference type="Gene3D" id="3.30.360.20">
    <property type="entry name" value="RNA 3'-terminal phosphate cyclase, insert domain"/>
    <property type="match status" value="1"/>
</dbReference>
<name>A0A4E0RG75_FASHE</name>
<dbReference type="GO" id="GO:0005730">
    <property type="term" value="C:nucleolus"/>
    <property type="evidence" value="ECO:0007669"/>
    <property type="project" value="UniProtKB-SubCell"/>
</dbReference>
<dbReference type="InterPro" id="IPR013791">
    <property type="entry name" value="RNA3'-term_phos_cycl_insert"/>
</dbReference>
<dbReference type="Gene3D" id="3.65.10.20">
    <property type="entry name" value="RNA 3'-terminal phosphate cyclase domain"/>
    <property type="match status" value="1"/>
</dbReference>
<feature type="region of interest" description="Disordered" evidence="5">
    <location>
        <begin position="349"/>
        <end position="401"/>
    </location>
</feature>
<dbReference type="InterPro" id="IPR020719">
    <property type="entry name" value="RNA3'_term_phos_cycl-like_CS"/>
</dbReference>
<evidence type="ECO:0000256" key="3">
    <source>
        <dbReference type="ARBA" id="ARBA00022517"/>
    </source>
</evidence>
<dbReference type="InterPro" id="IPR023797">
    <property type="entry name" value="RNA3'_phos_cyclase_dom"/>
</dbReference>
<accession>A0A4E0RG75</accession>
<comment type="caution">
    <text evidence="8">The sequence shown here is derived from an EMBL/GenBank/DDBJ whole genome shotgun (WGS) entry which is preliminary data.</text>
</comment>
<feature type="domain" description="RNA 3'-terminal phosphate cyclase" evidence="6">
    <location>
        <begin position="11"/>
        <end position="340"/>
    </location>
</feature>
<comment type="subcellular location">
    <subcellularLocation>
        <location evidence="1">Nucleus</location>
        <location evidence="1">Nucleolus</location>
    </subcellularLocation>
</comment>
<evidence type="ECO:0000256" key="2">
    <source>
        <dbReference type="ARBA" id="ARBA00007089"/>
    </source>
</evidence>
<dbReference type="GO" id="GO:0000479">
    <property type="term" value="P:endonucleolytic cleavage of tricistronic rRNA transcript (SSU-rRNA, 5.8S rRNA, LSU-rRNA)"/>
    <property type="evidence" value="ECO:0007669"/>
    <property type="project" value="TreeGrafter"/>
</dbReference>
<dbReference type="InterPro" id="IPR036553">
    <property type="entry name" value="RPTC_insert"/>
</dbReference>
<comment type="similarity">
    <text evidence="2">Belongs to the RNA 3'-terminal cyclase family. Type 2 subfamily.</text>
</comment>
<dbReference type="PROSITE" id="PS01287">
    <property type="entry name" value="RTC"/>
    <property type="match status" value="1"/>
</dbReference>
<dbReference type="Pfam" id="PF01137">
    <property type="entry name" value="RTC"/>
    <property type="match status" value="1"/>
</dbReference>
<evidence type="ECO:0000256" key="5">
    <source>
        <dbReference type="SAM" id="MobiDB-lite"/>
    </source>
</evidence>
<feature type="compositionally biased region" description="Polar residues" evidence="5">
    <location>
        <begin position="357"/>
        <end position="368"/>
    </location>
</feature>
<keyword evidence="4" id="KW-0539">Nucleus</keyword>
<evidence type="ECO:0000256" key="4">
    <source>
        <dbReference type="ARBA" id="ARBA00023242"/>
    </source>
</evidence>
<dbReference type="PANTHER" id="PTHR11096">
    <property type="entry name" value="RNA 3' TERMINAL PHOSPHATE CYCLASE"/>
    <property type="match status" value="1"/>
</dbReference>
<evidence type="ECO:0000256" key="1">
    <source>
        <dbReference type="ARBA" id="ARBA00004604"/>
    </source>
</evidence>
<keyword evidence="9" id="KW-1185">Reference proteome</keyword>
<dbReference type="InterPro" id="IPR037136">
    <property type="entry name" value="RNA3'_phos_cyclase_dom_sf"/>
</dbReference>
<dbReference type="InterPro" id="IPR016443">
    <property type="entry name" value="RNA3'_term_phos_cyc_type_2"/>
</dbReference>
<dbReference type="Pfam" id="PF05189">
    <property type="entry name" value="RTC_insert"/>
    <property type="match status" value="1"/>
</dbReference>
<keyword evidence="3" id="KW-0690">Ribosome biogenesis</keyword>
<gene>
    <name evidence="8" type="ORF">D915_003166</name>
</gene>
<evidence type="ECO:0000313" key="9">
    <source>
        <dbReference type="Proteomes" id="UP000230066"/>
    </source>
</evidence>
<dbReference type="PANTHER" id="PTHR11096:SF1">
    <property type="entry name" value="RNA 3'-TERMINAL PHOSPHATE CYCLASE-LIKE PROTEIN"/>
    <property type="match status" value="1"/>
</dbReference>
<dbReference type="SUPFAM" id="SSF55205">
    <property type="entry name" value="EPT/RTPC-like"/>
    <property type="match status" value="1"/>
</dbReference>
<dbReference type="EMBL" id="JXXN02001049">
    <property type="protein sequence ID" value="THD25651.1"/>
    <property type="molecule type" value="Genomic_DNA"/>
</dbReference>
<feature type="domain" description="RNA 3'-terminal phosphate cyclase insert" evidence="7">
    <location>
        <begin position="182"/>
        <end position="286"/>
    </location>
</feature>
<dbReference type="AlphaFoldDB" id="A0A4E0RG75"/>
<evidence type="ECO:0000313" key="8">
    <source>
        <dbReference type="EMBL" id="THD25651.1"/>
    </source>
</evidence>
<dbReference type="InterPro" id="IPR013792">
    <property type="entry name" value="RNA3'P_cycl/enolpyr_Trfase_a/b"/>
</dbReference>
<protein>
    <submittedName>
        <fullName evidence="8">Rna 3' terminal phosphate cyclase</fullName>
    </submittedName>
</protein>
<dbReference type="InterPro" id="IPR000228">
    <property type="entry name" value="RNA3'_term_phos_cyc"/>
</dbReference>
<proteinExistence type="inferred from homology"/>